<dbReference type="InterPro" id="IPR011333">
    <property type="entry name" value="SKP1/BTB/POZ_sf"/>
</dbReference>
<gene>
    <name evidence="3" type="ORF">B0H16DRAFT_1854665</name>
</gene>
<evidence type="ECO:0000313" key="3">
    <source>
        <dbReference type="EMBL" id="KAJ7746304.1"/>
    </source>
</evidence>
<comment type="caution">
    <text evidence="3">The sequence shown here is derived from an EMBL/GenBank/DDBJ whole genome shotgun (WGS) entry which is preliminary data.</text>
</comment>
<dbReference type="Gene3D" id="3.30.710.10">
    <property type="entry name" value="Potassium Channel Kv1.1, Chain A"/>
    <property type="match status" value="1"/>
</dbReference>
<dbReference type="SMART" id="SM00225">
    <property type="entry name" value="BTB"/>
    <property type="match status" value="1"/>
</dbReference>
<keyword evidence="4" id="KW-1185">Reference proteome</keyword>
<dbReference type="SUPFAM" id="SSF54695">
    <property type="entry name" value="POZ domain"/>
    <property type="match status" value="1"/>
</dbReference>
<proteinExistence type="predicted"/>
<sequence length="305" mass="33921">MSNDDSALQRPPKRLREDANFANPTPLTRSEIWMPYGDVVLQAQSTLFKVNRDILAKHSSVFQGLFLVPQSPNQEMMEGCPIVEVSDSASDIKLLLTALYDPLHNKAAQPFEVISVMLRLGRKYEILAFKNDALARMHTEFPASLSNWRSPLANQNLATIEDRAGLFTLEELFQGAQCGGGSRSDLPDSTKVVLALAKERIGELHKQYGEEMLGYRFQCGKHCVPRVFVAHSSIRGMIHEGSFLRGLEIFGPGPSATGLPCTDLCPHAKEAAKTKWGLIQSAAWKKLPGFFGLPDWEELKDFDSF</sequence>
<dbReference type="InterPro" id="IPR000210">
    <property type="entry name" value="BTB/POZ_dom"/>
</dbReference>
<protein>
    <recommendedName>
        <fullName evidence="2">BTB domain-containing protein</fullName>
    </recommendedName>
</protein>
<dbReference type="EMBL" id="JARKIB010000080">
    <property type="protein sequence ID" value="KAJ7746304.1"/>
    <property type="molecule type" value="Genomic_DNA"/>
</dbReference>
<dbReference type="PROSITE" id="PS50097">
    <property type="entry name" value="BTB"/>
    <property type="match status" value="1"/>
</dbReference>
<dbReference type="AlphaFoldDB" id="A0AAD7IP32"/>
<evidence type="ECO:0000313" key="4">
    <source>
        <dbReference type="Proteomes" id="UP001215598"/>
    </source>
</evidence>
<feature type="domain" description="BTB" evidence="2">
    <location>
        <begin position="37"/>
        <end position="101"/>
    </location>
</feature>
<accession>A0AAD7IP32</accession>
<dbReference type="Pfam" id="PF00651">
    <property type="entry name" value="BTB"/>
    <property type="match status" value="1"/>
</dbReference>
<evidence type="ECO:0000256" key="1">
    <source>
        <dbReference type="SAM" id="MobiDB-lite"/>
    </source>
</evidence>
<evidence type="ECO:0000259" key="2">
    <source>
        <dbReference type="PROSITE" id="PS50097"/>
    </source>
</evidence>
<dbReference type="Proteomes" id="UP001215598">
    <property type="component" value="Unassembled WGS sequence"/>
</dbReference>
<dbReference type="CDD" id="cd18186">
    <property type="entry name" value="BTB_POZ_ZBTB_KLHL-like"/>
    <property type="match status" value="1"/>
</dbReference>
<feature type="region of interest" description="Disordered" evidence="1">
    <location>
        <begin position="1"/>
        <end position="22"/>
    </location>
</feature>
<name>A0AAD7IP32_9AGAR</name>
<reference evidence="3" key="1">
    <citation type="submission" date="2023-03" db="EMBL/GenBank/DDBJ databases">
        <title>Massive genome expansion in bonnet fungi (Mycena s.s.) driven by repeated elements and novel gene families across ecological guilds.</title>
        <authorList>
            <consortium name="Lawrence Berkeley National Laboratory"/>
            <person name="Harder C.B."/>
            <person name="Miyauchi S."/>
            <person name="Viragh M."/>
            <person name="Kuo A."/>
            <person name="Thoen E."/>
            <person name="Andreopoulos B."/>
            <person name="Lu D."/>
            <person name="Skrede I."/>
            <person name="Drula E."/>
            <person name="Henrissat B."/>
            <person name="Morin E."/>
            <person name="Kohler A."/>
            <person name="Barry K."/>
            <person name="LaButti K."/>
            <person name="Morin E."/>
            <person name="Salamov A."/>
            <person name="Lipzen A."/>
            <person name="Mereny Z."/>
            <person name="Hegedus B."/>
            <person name="Baldrian P."/>
            <person name="Stursova M."/>
            <person name="Weitz H."/>
            <person name="Taylor A."/>
            <person name="Grigoriev I.V."/>
            <person name="Nagy L.G."/>
            <person name="Martin F."/>
            <person name="Kauserud H."/>
        </authorList>
    </citation>
    <scope>NUCLEOTIDE SEQUENCE</scope>
    <source>
        <strain evidence="3">CBHHK182m</strain>
    </source>
</reference>
<organism evidence="3 4">
    <name type="scientific">Mycena metata</name>
    <dbReference type="NCBI Taxonomy" id="1033252"/>
    <lineage>
        <taxon>Eukaryota</taxon>
        <taxon>Fungi</taxon>
        <taxon>Dikarya</taxon>
        <taxon>Basidiomycota</taxon>
        <taxon>Agaricomycotina</taxon>
        <taxon>Agaricomycetes</taxon>
        <taxon>Agaricomycetidae</taxon>
        <taxon>Agaricales</taxon>
        <taxon>Marasmiineae</taxon>
        <taxon>Mycenaceae</taxon>
        <taxon>Mycena</taxon>
    </lineage>
</organism>